<feature type="transmembrane region" description="Helical" evidence="10">
    <location>
        <begin position="199"/>
        <end position="218"/>
    </location>
</feature>
<dbReference type="EMBL" id="JAWIZZ010000047">
    <property type="protein sequence ID" value="KAK5779122.1"/>
    <property type="molecule type" value="Genomic_DNA"/>
</dbReference>
<dbReference type="GO" id="GO:0006890">
    <property type="term" value="P:retrograde vesicle-mediated transport, Golgi to endoplasmic reticulum"/>
    <property type="evidence" value="ECO:0007669"/>
    <property type="project" value="TreeGrafter"/>
</dbReference>
<evidence type="ECO:0000256" key="4">
    <source>
        <dbReference type="ARBA" id="ARBA00022892"/>
    </source>
</evidence>
<organism evidence="11 12">
    <name type="scientific">Arxiozyma heterogenica</name>
    <dbReference type="NCBI Taxonomy" id="278026"/>
    <lineage>
        <taxon>Eukaryota</taxon>
        <taxon>Fungi</taxon>
        <taxon>Dikarya</taxon>
        <taxon>Ascomycota</taxon>
        <taxon>Saccharomycotina</taxon>
        <taxon>Saccharomycetes</taxon>
        <taxon>Saccharomycetales</taxon>
        <taxon>Saccharomycetaceae</taxon>
        <taxon>Arxiozyma</taxon>
    </lineage>
</organism>
<gene>
    <name evidence="8" type="primary">GET2</name>
    <name evidence="11" type="ORF">RI543_003007</name>
</gene>
<dbReference type="GO" id="GO:0043529">
    <property type="term" value="C:GET complex"/>
    <property type="evidence" value="ECO:0007669"/>
    <property type="project" value="UniProtKB-UniRule"/>
</dbReference>
<comment type="caution">
    <text evidence="8">Lacks conserved residue(s) required for the propagation of feature annotation.</text>
</comment>
<comment type="caution">
    <text evidence="11">The sequence shown here is derived from an EMBL/GenBank/DDBJ whole genome shotgun (WGS) entry which is preliminary data.</text>
</comment>
<proteinExistence type="inferred from homology"/>
<keyword evidence="3 8" id="KW-0256">Endoplasmic reticulum</keyword>
<sequence>MNELSEAEKRRILRERRQKKFSNGGGSSRLNKITGQIDSKLSTESPLDSRPNNLRKSEKKESILTAPNPAIPSINNNNKKHIDTSKVDNVEINLFKQLADMQNNGSNSDLFSLFKSLNNETDDNSLSKNLLKATRTDEKTTPVDTALLKYHNYLVNTLKAKTILIKWLFFILPYLYLVTRNGRPSIVLLPKMFNVLLDPSYFFMIFTSFEMVATSIYYQKLQAIEKIHNINTLDHSNKIVKLVAMIPEGVVPIPNLKGKIILLLQYWDVLSLFLTDICFVLIMMGIVAYY</sequence>
<dbReference type="InterPro" id="IPR028143">
    <property type="entry name" value="Get2/sif1"/>
</dbReference>
<feature type="compositionally biased region" description="Low complexity" evidence="9">
    <location>
        <begin position="66"/>
        <end position="77"/>
    </location>
</feature>
<evidence type="ECO:0000256" key="2">
    <source>
        <dbReference type="ARBA" id="ARBA00022692"/>
    </source>
</evidence>
<feature type="topological domain" description="Cytoplasmic" evidence="8">
    <location>
        <begin position="1"/>
        <end position="157"/>
    </location>
</feature>
<keyword evidence="5 8" id="KW-1133">Transmembrane helix</keyword>
<feature type="region of interest" description="Disordered" evidence="9">
    <location>
        <begin position="1"/>
        <end position="79"/>
    </location>
</feature>
<evidence type="ECO:0000256" key="5">
    <source>
        <dbReference type="ARBA" id="ARBA00022989"/>
    </source>
</evidence>
<dbReference type="PANTHER" id="PTHR28263">
    <property type="entry name" value="GOLGI TO ER TRAFFIC PROTEIN 2"/>
    <property type="match status" value="1"/>
</dbReference>
<dbReference type="GO" id="GO:0000139">
    <property type="term" value="C:Golgi membrane"/>
    <property type="evidence" value="ECO:0007669"/>
    <property type="project" value="UniProtKB-SubCell"/>
</dbReference>
<feature type="transmembrane region" description="Helical" evidence="10">
    <location>
        <begin position="266"/>
        <end position="289"/>
    </location>
</feature>
<keyword evidence="6 8" id="KW-0333">Golgi apparatus</keyword>
<evidence type="ECO:0000256" key="9">
    <source>
        <dbReference type="SAM" id="MobiDB-lite"/>
    </source>
</evidence>
<evidence type="ECO:0000256" key="7">
    <source>
        <dbReference type="ARBA" id="ARBA00023136"/>
    </source>
</evidence>
<dbReference type="AlphaFoldDB" id="A0AAN7WPK9"/>
<comment type="subunit">
    <text evidence="8">Component of the Golgi to ER traffic (GET) complex, which is composed of GET1, GET2 and GET3. Within the complex, GET1 and GET2 form a heterotetramer which is stabilized by phosphatidylinositol binding and which binds to the GET3 homodimer.</text>
</comment>
<keyword evidence="2 8" id="KW-0812">Transmembrane</keyword>
<dbReference type="Pfam" id="PF08690">
    <property type="entry name" value="GET2"/>
    <property type="match status" value="1"/>
</dbReference>
<comment type="similarity">
    <text evidence="8">Belongs to the GET2 family.</text>
</comment>
<evidence type="ECO:0000313" key="12">
    <source>
        <dbReference type="Proteomes" id="UP001306508"/>
    </source>
</evidence>
<evidence type="ECO:0000313" key="11">
    <source>
        <dbReference type="EMBL" id="KAK5779122.1"/>
    </source>
</evidence>
<protein>
    <recommendedName>
        <fullName evidence="8">Golgi to ER traffic protein 2</fullName>
    </recommendedName>
</protein>
<evidence type="ECO:0000256" key="6">
    <source>
        <dbReference type="ARBA" id="ARBA00023034"/>
    </source>
</evidence>
<evidence type="ECO:0000256" key="10">
    <source>
        <dbReference type="SAM" id="Phobius"/>
    </source>
</evidence>
<dbReference type="GO" id="GO:0045048">
    <property type="term" value="P:protein insertion into ER membrane"/>
    <property type="evidence" value="ECO:0007669"/>
    <property type="project" value="UniProtKB-UniRule"/>
</dbReference>
<dbReference type="GO" id="GO:0005789">
    <property type="term" value="C:endoplasmic reticulum membrane"/>
    <property type="evidence" value="ECO:0007669"/>
    <property type="project" value="UniProtKB-SubCell"/>
</dbReference>
<accession>A0AAN7WPK9</accession>
<evidence type="ECO:0000256" key="8">
    <source>
        <dbReference type="HAMAP-Rule" id="MF_03114"/>
    </source>
</evidence>
<comment type="function">
    <text evidence="8">Required for the post-translational delivery of tail-anchored (TA) proteins to the endoplasmic reticulum. Together with GET1, acts as a membrane receptor for soluble GET3, which recognizes and selectively binds the transmembrane domain of TA proteins in the cytosol. The GET complex cooperates with the HDEL receptor ERD2 to mediate the ATP-dependent retrieval of resident ER proteins that contain a C-terminal H-D-E-L retention signal from the Golgi to the ER.</text>
</comment>
<keyword evidence="4 8" id="KW-0931">ER-Golgi transport</keyword>
<feature type="transmembrane region" description="Helical" evidence="10">
    <location>
        <begin position="163"/>
        <end position="179"/>
    </location>
</feature>
<feature type="compositionally biased region" description="Polar residues" evidence="9">
    <location>
        <begin position="28"/>
        <end position="54"/>
    </location>
</feature>
<evidence type="ECO:0000256" key="1">
    <source>
        <dbReference type="ARBA" id="ARBA00022448"/>
    </source>
</evidence>
<feature type="topological domain" description="Cytoplasmic" evidence="8">
    <location>
        <begin position="222"/>
        <end position="268"/>
    </location>
</feature>
<feature type="topological domain" description="Lumenal" evidence="8">
    <location>
        <position position="290"/>
    </location>
</feature>
<dbReference type="PANTHER" id="PTHR28263:SF1">
    <property type="entry name" value="GOLGI TO ER TRAFFIC PROTEIN 2"/>
    <property type="match status" value="1"/>
</dbReference>
<feature type="compositionally biased region" description="Basic and acidic residues" evidence="9">
    <location>
        <begin position="1"/>
        <end position="10"/>
    </location>
</feature>
<dbReference type="HAMAP" id="MF_03114">
    <property type="entry name" value="Get2"/>
    <property type="match status" value="1"/>
</dbReference>
<feature type="compositionally biased region" description="Basic residues" evidence="9">
    <location>
        <begin position="11"/>
        <end position="20"/>
    </location>
</feature>
<keyword evidence="7 8" id="KW-0472">Membrane</keyword>
<evidence type="ECO:0000256" key="3">
    <source>
        <dbReference type="ARBA" id="ARBA00022824"/>
    </source>
</evidence>
<name>A0AAN7WPK9_9SACH</name>
<dbReference type="InterPro" id="IPR014802">
    <property type="entry name" value="GET2"/>
</dbReference>
<keyword evidence="1 8" id="KW-0813">Transport</keyword>
<reference evidence="12" key="1">
    <citation type="submission" date="2023-07" db="EMBL/GenBank/DDBJ databases">
        <title>A draft genome of Kazachstania heterogenica Y-27499.</title>
        <authorList>
            <person name="Donic C."/>
            <person name="Kralova J.S."/>
            <person name="Fidel L."/>
            <person name="Ben-Dor S."/>
            <person name="Jung S."/>
        </authorList>
    </citation>
    <scope>NUCLEOTIDE SEQUENCE [LARGE SCALE GENOMIC DNA]</scope>
    <source>
        <strain evidence="12">Y27499</strain>
    </source>
</reference>
<dbReference type="Proteomes" id="UP001306508">
    <property type="component" value="Unassembled WGS sequence"/>
</dbReference>
<comment type="subcellular location">
    <subcellularLocation>
        <location evidence="8">Endoplasmic reticulum membrane</location>
        <topology evidence="8">Multi-pass membrane protein</topology>
    </subcellularLocation>
    <subcellularLocation>
        <location evidence="8">Golgi apparatus membrane</location>
        <topology evidence="8">Multi-pass membrane protein</topology>
    </subcellularLocation>
</comment>
<keyword evidence="12" id="KW-1185">Reference proteome</keyword>